<dbReference type="EMBL" id="QWIR01000037">
    <property type="protein sequence ID" value="RMY91730.1"/>
    <property type="molecule type" value="Genomic_DNA"/>
</dbReference>
<accession>A0A3M7FS39</accession>
<dbReference type="OrthoDB" id="5078320at2759"/>
<feature type="region of interest" description="Disordered" evidence="1">
    <location>
        <begin position="260"/>
        <end position="308"/>
    </location>
</feature>
<dbReference type="PANTHER" id="PTHR38117">
    <property type="entry name" value="NACHT AND WD40 DOMAIN PROTEIN"/>
    <property type="match status" value="1"/>
</dbReference>
<comment type="caution">
    <text evidence="3">The sequence shown here is derived from an EMBL/GenBank/DDBJ whole genome shotgun (WGS) entry which is preliminary data.</text>
</comment>
<evidence type="ECO:0000259" key="2">
    <source>
        <dbReference type="Pfam" id="PF23155"/>
    </source>
</evidence>
<dbReference type="AlphaFoldDB" id="A0A3M7FS39"/>
<organism evidence="3 4">
    <name type="scientific">Hortaea werneckii</name>
    <name type="common">Black yeast</name>
    <name type="synonym">Cladosporium werneckii</name>
    <dbReference type="NCBI Taxonomy" id="91943"/>
    <lineage>
        <taxon>Eukaryota</taxon>
        <taxon>Fungi</taxon>
        <taxon>Dikarya</taxon>
        <taxon>Ascomycota</taxon>
        <taxon>Pezizomycotina</taxon>
        <taxon>Dothideomycetes</taxon>
        <taxon>Dothideomycetidae</taxon>
        <taxon>Mycosphaerellales</taxon>
        <taxon>Teratosphaeriaceae</taxon>
        <taxon>Hortaea</taxon>
    </lineage>
</organism>
<reference evidence="3 4" key="1">
    <citation type="journal article" date="2018" name="BMC Genomics">
        <title>Genomic evidence for intraspecific hybridization in a clonal and extremely halotolerant yeast.</title>
        <authorList>
            <person name="Gostincar C."/>
            <person name="Stajich J.E."/>
            <person name="Zupancic J."/>
            <person name="Zalar P."/>
            <person name="Gunde-Cimerman N."/>
        </authorList>
    </citation>
    <scope>NUCLEOTIDE SEQUENCE [LARGE SCALE GENOMIC DNA]</scope>
    <source>
        <strain evidence="3 4">EXF-2788</strain>
    </source>
</reference>
<dbReference type="Proteomes" id="UP000268823">
    <property type="component" value="Unassembled WGS sequence"/>
</dbReference>
<feature type="region of interest" description="Disordered" evidence="1">
    <location>
        <begin position="323"/>
        <end position="345"/>
    </location>
</feature>
<dbReference type="InterPro" id="IPR055481">
    <property type="entry name" value="DUF7053"/>
</dbReference>
<evidence type="ECO:0000313" key="3">
    <source>
        <dbReference type="EMBL" id="RMY91730.1"/>
    </source>
</evidence>
<dbReference type="PANTHER" id="PTHR38117:SF1">
    <property type="entry name" value="DUF3074 DOMAIN-CONTAINING PROTEIN"/>
    <property type="match status" value="1"/>
</dbReference>
<feature type="compositionally biased region" description="Polar residues" evidence="1">
    <location>
        <begin position="294"/>
        <end position="306"/>
    </location>
</feature>
<feature type="compositionally biased region" description="Polar residues" evidence="1">
    <location>
        <begin position="456"/>
        <end position="487"/>
    </location>
</feature>
<name>A0A3M7FS39_HORWE</name>
<proteinExistence type="predicted"/>
<feature type="domain" description="DUF7053" evidence="2">
    <location>
        <begin position="79"/>
        <end position="246"/>
    </location>
</feature>
<feature type="compositionally biased region" description="Polar residues" evidence="1">
    <location>
        <begin position="407"/>
        <end position="435"/>
    </location>
</feature>
<gene>
    <name evidence="3" type="ORF">D0861_02922</name>
</gene>
<sequence>MLYQATHVLFWNVYTPFSFGAKYGLGAKNSTYQHRLAHVTPESGGCKQRITPATTQTLRDSVHKWCEHCPRALRIEMGKRYVYTKVTPLPSNIPRQLALDMLHSHSEVIQLNPLVTGVKAIDAPRDAARDEFFSQWYEISEIITWGPGLKKRINFKGVFHDQPWGLQSHVYAPMGTDLRNKYRIGGNQPGEPREPKELGLDTPDDGLYLREDVEIICSVPLTMSFVKKETKAATGIMIGRLTKKAELLDEGKLHAMFENGKLRTTKPNQEPTFGDRLPPSPSSEVFSLPPASPGQRSNSTYSSPAMDQQGFGRYHDIVARQASHRQSSYVPPYQQAGYNGPEYTKQGAALHDLPEVTELPGSFFHPEQQSPGLYPPPLKPPGQTFRSELPGDYMLTPPPLSVKRDSASASSLRQLSPQPSTGFGDQQSSRRSSCNYAVANPDPPSRPPHLSHRDSMTSARSTSQQALEQQQSHNSSAPVKDANTTLSPRARSEHIAPDHERFSAMSLQQKPSQHPPYNQPGQFAGGISKCPVCGLFEGDEAAVSHHVNKAHFA</sequence>
<evidence type="ECO:0000313" key="4">
    <source>
        <dbReference type="Proteomes" id="UP000268823"/>
    </source>
</evidence>
<protein>
    <recommendedName>
        <fullName evidence="2">DUF7053 domain-containing protein</fullName>
    </recommendedName>
</protein>
<feature type="region of interest" description="Disordered" evidence="1">
    <location>
        <begin position="359"/>
        <end position="493"/>
    </location>
</feature>
<dbReference type="Pfam" id="PF23155">
    <property type="entry name" value="DUF7053"/>
    <property type="match status" value="1"/>
</dbReference>
<dbReference type="VEuPathDB" id="FungiDB:BTJ68_12105"/>
<evidence type="ECO:0000256" key="1">
    <source>
        <dbReference type="SAM" id="MobiDB-lite"/>
    </source>
</evidence>